<comment type="subcellular location">
    <subcellularLocation>
        <location evidence="1">Cell membrane</location>
        <topology evidence="1">Multi-pass membrane protein</topology>
    </subcellularLocation>
</comment>
<feature type="transmembrane region" description="Helical" evidence="7">
    <location>
        <begin position="39"/>
        <end position="60"/>
    </location>
</feature>
<dbReference type="GO" id="GO:0005886">
    <property type="term" value="C:plasma membrane"/>
    <property type="evidence" value="ECO:0007669"/>
    <property type="project" value="UniProtKB-SubCell"/>
</dbReference>
<protein>
    <submittedName>
        <fullName evidence="10">Uncharacterized protein</fullName>
    </submittedName>
</protein>
<dbReference type="GO" id="GO:0004190">
    <property type="term" value="F:aspartic-type endopeptidase activity"/>
    <property type="evidence" value="ECO:0007669"/>
    <property type="project" value="InterPro"/>
</dbReference>
<dbReference type="GO" id="GO:0006465">
    <property type="term" value="P:signal peptide processing"/>
    <property type="evidence" value="ECO:0007669"/>
    <property type="project" value="TreeGrafter"/>
</dbReference>
<evidence type="ECO:0000313" key="11">
    <source>
        <dbReference type="Proteomes" id="UP000177177"/>
    </source>
</evidence>
<gene>
    <name evidence="10" type="ORF">A3C92_02630</name>
</gene>
<accession>A0A1G2KU35</accession>
<evidence type="ECO:0000256" key="3">
    <source>
        <dbReference type="ARBA" id="ARBA00022475"/>
    </source>
</evidence>
<evidence type="ECO:0000256" key="5">
    <source>
        <dbReference type="ARBA" id="ARBA00022989"/>
    </source>
</evidence>
<dbReference type="InterPro" id="IPR010627">
    <property type="entry name" value="Prepilin_pept_A24_N"/>
</dbReference>
<feature type="transmembrane region" description="Helical" evidence="7">
    <location>
        <begin position="109"/>
        <end position="128"/>
    </location>
</feature>
<dbReference type="EMBL" id="MHQN01000032">
    <property type="protein sequence ID" value="OHA02694.1"/>
    <property type="molecule type" value="Genomic_DNA"/>
</dbReference>
<keyword evidence="3" id="KW-1003">Cell membrane</keyword>
<keyword evidence="6 7" id="KW-0472">Membrane</keyword>
<keyword evidence="4 7" id="KW-0812">Transmembrane</keyword>
<dbReference type="Gene3D" id="1.20.120.1220">
    <property type="match status" value="1"/>
</dbReference>
<evidence type="ECO:0000256" key="4">
    <source>
        <dbReference type="ARBA" id="ARBA00022692"/>
    </source>
</evidence>
<feature type="transmembrane region" description="Helical" evidence="7">
    <location>
        <begin position="157"/>
        <end position="178"/>
    </location>
</feature>
<reference evidence="10 11" key="1">
    <citation type="journal article" date="2016" name="Nat. Commun.">
        <title>Thousands of microbial genomes shed light on interconnected biogeochemical processes in an aquifer system.</title>
        <authorList>
            <person name="Anantharaman K."/>
            <person name="Brown C.T."/>
            <person name="Hug L.A."/>
            <person name="Sharon I."/>
            <person name="Castelle C.J."/>
            <person name="Probst A.J."/>
            <person name="Thomas B.C."/>
            <person name="Singh A."/>
            <person name="Wilkins M.J."/>
            <person name="Karaoz U."/>
            <person name="Brodie E.L."/>
            <person name="Williams K.H."/>
            <person name="Hubbard S.S."/>
            <person name="Banfield J.F."/>
        </authorList>
    </citation>
    <scope>NUCLEOTIDE SEQUENCE [LARGE SCALE GENOMIC DNA]</scope>
</reference>
<dbReference type="InterPro" id="IPR000045">
    <property type="entry name" value="Prepilin_IV_endopep_pep"/>
</dbReference>
<dbReference type="InterPro" id="IPR050882">
    <property type="entry name" value="Prepilin_peptidase/N-MTase"/>
</dbReference>
<dbReference type="Proteomes" id="UP000177177">
    <property type="component" value="Unassembled WGS sequence"/>
</dbReference>
<evidence type="ECO:0000259" key="9">
    <source>
        <dbReference type="Pfam" id="PF06750"/>
    </source>
</evidence>
<comment type="similarity">
    <text evidence="2">Belongs to the peptidase A24 family.</text>
</comment>
<organism evidence="10 11">
    <name type="scientific">Candidatus Sungbacteria bacterium RIFCSPHIGHO2_02_FULL_53_17</name>
    <dbReference type="NCBI Taxonomy" id="1802275"/>
    <lineage>
        <taxon>Bacteria</taxon>
        <taxon>Candidatus Sungiibacteriota</taxon>
    </lineage>
</organism>
<feature type="transmembrane region" description="Helical" evidence="7">
    <location>
        <begin position="190"/>
        <end position="223"/>
    </location>
</feature>
<dbReference type="PANTHER" id="PTHR30487:SF0">
    <property type="entry name" value="PREPILIN LEADER PEPTIDASE_N-METHYLTRANSFERASE-RELATED"/>
    <property type="match status" value="1"/>
</dbReference>
<proteinExistence type="inferred from homology"/>
<name>A0A1G2KU35_9BACT</name>
<sequence length="263" mass="27917">MTFLIVGFLFVIGLVIGSFLNVVILRGERGEGLGGRSRCMACGRILGISELVPVASFIFQHGRCRGCRERFSVQYPLVELGTALAFAGIAWFFVPVLMGGGTAISAQALLNLGVLLLAACAAIVIFVADFRFQIIPVGAVIVLGLAGIVVTLGRNTLLGDLAAVIGCSLFFFLLSYVSGGRWMGNGDWMLVFATSLVIGFPSSIAAFLFSFWLGSIVGLTLLALGKKSLQSRIPFGPFILAGALLAWRYADAFFAYTGLSLLL</sequence>
<feature type="domain" description="Prepilin type IV endopeptidase peptidase" evidence="8">
    <location>
        <begin position="117"/>
        <end position="219"/>
    </location>
</feature>
<evidence type="ECO:0000256" key="1">
    <source>
        <dbReference type="ARBA" id="ARBA00004651"/>
    </source>
</evidence>
<dbReference type="PANTHER" id="PTHR30487">
    <property type="entry name" value="TYPE 4 PREPILIN-LIKE PROTEINS LEADER PEPTIDE-PROCESSING ENZYME"/>
    <property type="match status" value="1"/>
</dbReference>
<comment type="caution">
    <text evidence="10">The sequence shown here is derived from an EMBL/GenBank/DDBJ whole genome shotgun (WGS) entry which is preliminary data.</text>
</comment>
<feature type="transmembrane region" description="Helical" evidence="7">
    <location>
        <begin position="134"/>
        <end position="152"/>
    </location>
</feature>
<dbReference type="Pfam" id="PF01478">
    <property type="entry name" value="Peptidase_A24"/>
    <property type="match status" value="1"/>
</dbReference>
<feature type="transmembrane region" description="Helical" evidence="7">
    <location>
        <begin position="235"/>
        <end position="256"/>
    </location>
</feature>
<evidence type="ECO:0000256" key="2">
    <source>
        <dbReference type="ARBA" id="ARBA00005801"/>
    </source>
</evidence>
<feature type="transmembrane region" description="Helical" evidence="7">
    <location>
        <begin position="6"/>
        <end position="27"/>
    </location>
</feature>
<evidence type="ECO:0000313" key="10">
    <source>
        <dbReference type="EMBL" id="OHA02694.1"/>
    </source>
</evidence>
<keyword evidence="5 7" id="KW-1133">Transmembrane helix</keyword>
<evidence type="ECO:0000259" key="8">
    <source>
        <dbReference type="Pfam" id="PF01478"/>
    </source>
</evidence>
<evidence type="ECO:0000256" key="6">
    <source>
        <dbReference type="ARBA" id="ARBA00023136"/>
    </source>
</evidence>
<feature type="transmembrane region" description="Helical" evidence="7">
    <location>
        <begin position="80"/>
        <end position="97"/>
    </location>
</feature>
<dbReference type="AlphaFoldDB" id="A0A1G2KU35"/>
<feature type="domain" description="Prepilin peptidase A24 N-terminal" evidence="9">
    <location>
        <begin position="11"/>
        <end position="93"/>
    </location>
</feature>
<evidence type="ECO:0000256" key="7">
    <source>
        <dbReference type="SAM" id="Phobius"/>
    </source>
</evidence>
<dbReference type="Pfam" id="PF06750">
    <property type="entry name" value="A24_N_bact"/>
    <property type="match status" value="1"/>
</dbReference>